<comment type="similarity">
    <text evidence="1 2">Belongs to the UPF0473 family.</text>
</comment>
<protein>
    <recommendedName>
        <fullName evidence="2">UPF0473 protein EQG49_02105</fullName>
    </recommendedName>
</protein>
<dbReference type="KEGG" id="wei:EQG49_02105"/>
<accession>A0A4P6YRV3</accession>
<dbReference type="Proteomes" id="UP000292886">
    <property type="component" value="Chromosome"/>
</dbReference>
<dbReference type="OrthoDB" id="2086132at2"/>
<reference evidence="4" key="1">
    <citation type="submission" date="2019-03" db="EMBL/GenBank/DDBJ databases">
        <title>Weissella sp. 26KH-42 Genome sequencing.</title>
        <authorList>
            <person name="Heo J."/>
            <person name="Kim S.-J."/>
            <person name="Kim J.-S."/>
            <person name="Hong S.-B."/>
            <person name="Kwon S.-W."/>
        </authorList>
    </citation>
    <scope>NUCLEOTIDE SEQUENCE [LARGE SCALE GENOMIC DNA]</scope>
    <source>
        <strain evidence="4">26KH-42</strain>
    </source>
</reference>
<dbReference type="RefSeq" id="WP_133362420.1">
    <property type="nucleotide sequence ID" value="NZ_CP037940.1"/>
</dbReference>
<dbReference type="Pfam" id="PF06949">
    <property type="entry name" value="DUF1292"/>
    <property type="match status" value="1"/>
</dbReference>
<dbReference type="PANTHER" id="PTHR40066">
    <property type="entry name" value="UPF0473 PROTEIN CBO2561/CLC_2432"/>
    <property type="match status" value="1"/>
</dbReference>
<dbReference type="AlphaFoldDB" id="A0A4P6YRV3"/>
<dbReference type="PANTHER" id="PTHR40066:SF1">
    <property type="entry name" value="UPF0473 PROTEIN CBO2561_CLC_2432"/>
    <property type="match status" value="1"/>
</dbReference>
<evidence type="ECO:0000256" key="2">
    <source>
        <dbReference type="HAMAP-Rule" id="MF_01448"/>
    </source>
</evidence>
<gene>
    <name evidence="3" type="ORF">EQG49_02105</name>
</gene>
<proteinExistence type="inferred from homology"/>
<organism evidence="3 4">
    <name type="scientific">Periweissella cryptocerci</name>
    <dbReference type="NCBI Taxonomy" id="2506420"/>
    <lineage>
        <taxon>Bacteria</taxon>
        <taxon>Bacillati</taxon>
        <taxon>Bacillota</taxon>
        <taxon>Bacilli</taxon>
        <taxon>Lactobacillales</taxon>
        <taxon>Lactobacillaceae</taxon>
        <taxon>Periweissella</taxon>
    </lineage>
</organism>
<sequence>MAQEPEEQQITLVDEDGAEQLFNVLFTFTADEDDTDNKFAGKSYILLYPEGTQEDEEVDIQAFAFNPDEDGEATEGDLQPIEDDEEWAMVEEVLNTFLDDDDNFEA</sequence>
<name>A0A4P6YRV3_9LACO</name>
<evidence type="ECO:0000313" key="3">
    <source>
        <dbReference type="EMBL" id="QBO35340.1"/>
    </source>
</evidence>
<evidence type="ECO:0000256" key="1">
    <source>
        <dbReference type="ARBA" id="ARBA00008439"/>
    </source>
</evidence>
<keyword evidence="4" id="KW-1185">Reference proteome</keyword>
<dbReference type="NCBIfam" id="NF010217">
    <property type="entry name" value="PRK13678.1-4"/>
    <property type="match status" value="1"/>
</dbReference>
<dbReference type="EMBL" id="CP037940">
    <property type="protein sequence ID" value="QBO35340.1"/>
    <property type="molecule type" value="Genomic_DNA"/>
</dbReference>
<dbReference type="HAMAP" id="MF_01448">
    <property type="entry name" value="UPF0473"/>
    <property type="match status" value="1"/>
</dbReference>
<evidence type="ECO:0000313" key="4">
    <source>
        <dbReference type="Proteomes" id="UP000292886"/>
    </source>
</evidence>
<dbReference type="InterPro" id="IPR009711">
    <property type="entry name" value="UPF0473"/>
</dbReference>